<dbReference type="InterPro" id="IPR011990">
    <property type="entry name" value="TPR-like_helical_dom_sf"/>
</dbReference>
<dbReference type="SMART" id="SM00271">
    <property type="entry name" value="DnaJ"/>
    <property type="match status" value="1"/>
</dbReference>
<feature type="region of interest" description="Disordered" evidence="1">
    <location>
        <begin position="753"/>
        <end position="805"/>
    </location>
</feature>
<dbReference type="VEuPathDB" id="FungiDB:AeMF1_011496"/>
<sequence>MPAFLVPDMPGDEPAARNPFIYQFEASQDTRSFKMSSTSQVPSTESNPTFSAGFSMGVADRNNRAKSKRAKWRQKAQPPSPATNDAPPFVFREHATHEPVPEAVPEAVPEEHPAQTPSPPPAPTFRNDNNVEDPLPPPPAWSKSKFDDTTAPCGFSIGTNSKKEKKNRRDDIRRRLRNVGRSSNNPVPEPPPAEETAHDESLPFEIPLPPSPKESNDHEKKLHETFSSMDIQDNKPPPSANVISAEDATRRFCREHTTTKAALRGLQRIQCWECKRVFVTGWDGIIYCEACSTANNACAIMGCNRPLMKPRDRQEDKKRVSGRRVILEAVLPSSKPVTPKWAIFKKAGGKAYSDGNFIEAIDQYSKTLDVLERLLASSFHPDLQVEKAKVLSNRAAAFIMVDKVKEGLQDSQASVENDPTYLRAHLRAAKCHLLLGNWMAAKDVYASVESLLTCNPNHPQLKTYTAQLQDGLHMVKSLESFLQQASDLSKSNDTQSALRMLELAMDIASASRELRVQKMKLLMTMREFTIAGQYCAKMIQDGGHAGAHGLGIELGLLYAQSLHYDEKTDEATRILQQLERAAPTSTEILRTKNLWAAMVEVRSAANNTFKAGNYDSAILLYSKALQLDKEHNAYNATMLSNRAAAYMALNLFYKALDDCNMALTKNAKFVKVVLRRARCYLALKQFKECIQDFDTYMKDGNLSPDELRAIKSERDQAKKDWDHAKKPKQYYDNYSWDGYDDFDSYNFRSTYGQQNYGHRDSYPKHNHHNRGAKGNKQQQQQQKGSSRSRYTAAPPPPPPAPKKTHYEILNVPPTATVEEIKKSYRKLALIYHPDKAKKPEDGELFKEMTSAYAVLSDSHAKAKYDKELRYKARGMYF</sequence>
<comment type="caution">
    <text evidence="3">The sequence shown here is derived from an EMBL/GenBank/DDBJ whole genome shotgun (WGS) entry which is preliminary data.</text>
</comment>
<dbReference type="SUPFAM" id="SSF48452">
    <property type="entry name" value="TPR-like"/>
    <property type="match status" value="2"/>
</dbReference>
<dbReference type="InterPro" id="IPR036869">
    <property type="entry name" value="J_dom_sf"/>
</dbReference>
<dbReference type="PROSITE" id="PS50076">
    <property type="entry name" value="DNAJ_2"/>
    <property type="match status" value="1"/>
</dbReference>
<organism evidence="3 4">
    <name type="scientific">Aphanomyces euteiches</name>
    <dbReference type="NCBI Taxonomy" id="100861"/>
    <lineage>
        <taxon>Eukaryota</taxon>
        <taxon>Sar</taxon>
        <taxon>Stramenopiles</taxon>
        <taxon>Oomycota</taxon>
        <taxon>Saprolegniomycetes</taxon>
        <taxon>Saprolegniales</taxon>
        <taxon>Verrucalvaceae</taxon>
        <taxon>Aphanomyces</taxon>
    </lineage>
</organism>
<feature type="compositionally biased region" description="Polar residues" evidence="1">
    <location>
        <begin position="27"/>
        <end position="52"/>
    </location>
</feature>
<feature type="domain" description="J" evidence="2">
    <location>
        <begin position="804"/>
        <end position="868"/>
    </location>
</feature>
<keyword evidence="4" id="KW-1185">Reference proteome</keyword>
<evidence type="ECO:0000313" key="4">
    <source>
        <dbReference type="Proteomes" id="UP000481153"/>
    </source>
</evidence>
<dbReference type="PRINTS" id="PR00625">
    <property type="entry name" value="JDOMAIN"/>
</dbReference>
<dbReference type="Gene3D" id="1.25.40.10">
    <property type="entry name" value="Tetratricopeptide repeat domain"/>
    <property type="match status" value="2"/>
</dbReference>
<dbReference type="AlphaFoldDB" id="A0A6G0XX57"/>
<dbReference type="Gene3D" id="1.10.287.110">
    <property type="entry name" value="DnaJ domain"/>
    <property type="match status" value="1"/>
</dbReference>
<dbReference type="PANTHER" id="PTHR44200">
    <property type="entry name" value="DNAJ HOMOLOG SUBFAMILY C MEMBER 7"/>
    <property type="match status" value="1"/>
</dbReference>
<name>A0A6G0XX57_9STRA</name>
<dbReference type="CDD" id="cd06257">
    <property type="entry name" value="DnaJ"/>
    <property type="match status" value="1"/>
</dbReference>
<evidence type="ECO:0000256" key="1">
    <source>
        <dbReference type="SAM" id="MobiDB-lite"/>
    </source>
</evidence>
<feature type="compositionally biased region" description="Low complexity" evidence="1">
    <location>
        <begin position="774"/>
        <end position="789"/>
    </location>
</feature>
<protein>
    <recommendedName>
        <fullName evidence="2">J domain-containing protein</fullName>
    </recommendedName>
</protein>
<dbReference type="EMBL" id="VJMJ01000002">
    <property type="protein sequence ID" value="KAF0745311.1"/>
    <property type="molecule type" value="Genomic_DNA"/>
</dbReference>
<evidence type="ECO:0000259" key="2">
    <source>
        <dbReference type="PROSITE" id="PS50076"/>
    </source>
</evidence>
<accession>A0A6G0XX57</accession>
<feature type="compositionally biased region" description="Basic and acidic residues" evidence="1">
    <location>
        <begin position="91"/>
        <end position="100"/>
    </location>
</feature>
<dbReference type="Proteomes" id="UP000481153">
    <property type="component" value="Unassembled WGS sequence"/>
</dbReference>
<dbReference type="Pfam" id="PF00226">
    <property type="entry name" value="DnaJ"/>
    <property type="match status" value="1"/>
</dbReference>
<feature type="compositionally biased region" description="Basic residues" evidence="1">
    <location>
        <begin position="64"/>
        <end position="74"/>
    </location>
</feature>
<reference evidence="3 4" key="1">
    <citation type="submission" date="2019-07" db="EMBL/GenBank/DDBJ databases">
        <title>Genomics analysis of Aphanomyces spp. identifies a new class of oomycete effector associated with host adaptation.</title>
        <authorList>
            <person name="Gaulin E."/>
        </authorList>
    </citation>
    <scope>NUCLEOTIDE SEQUENCE [LARGE SCALE GENOMIC DNA]</scope>
    <source>
        <strain evidence="3 4">ATCC 201684</strain>
    </source>
</reference>
<gene>
    <name evidence="3" type="ORF">Ae201684_000339</name>
</gene>
<dbReference type="SUPFAM" id="SSF46565">
    <property type="entry name" value="Chaperone J-domain"/>
    <property type="match status" value="1"/>
</dbReference>
<dbReference type="InterPro" id="IPR052758">
    <property type="entry name" value="SRC_co-chaperone"/>
</dbReference>
<dbReference type="InterPro" id="IPR018253">
    <property type="entry name" value="DnaJ_domain_CS"/>
</dbReference>
<evidence type="ECO:0000313" key="3">
    <source>
        <dbReference type="EMBL" id="KAF0745311.1"/>
    </source>
</evidence>
<proteinExistence type="predicted"/>
<dbReference type="InterPro" id="IPR001623">
    <property type="entry name" value="DnaJ_domain"/>
</dbReference>
<feature type="compositionally biased region" description="Basic residues" evidence="1">
    <location>
        <begin position="764"/>
        <end position="773"/>
    </location>
</feature>
<dbReference type="InterPro" id="IPR019734">
    <property type="entry name" value="TPR_rpt"/>
</dbReference>
<dbReference type="PROSITE" id="PS00636">
    <property type="entry name" value="DNAJ_1"/>
    <property type="match status" value="1"/>
</dbReference>
<feature type="region of interest" description="Disordered" evidence="1">
    <location>
        <begin position="27"/>
        <end position="219"/>
    </location>
</feature>
<dbReference type="SMART" id="SM00028">
    <property type="entry name" value="TPR"/>
    <property type="match status" value="7"/>
</dbReference>
<dbReference type="PANTHER" id="PTHR44200:SF1">
    <property type="entry name" value="DNAJ HOMOLOG SUBFAMILY C MEMBER 7"/>
    <property type="match status" value="1"/>
</dbReference>